<sequence>MISPERIAEVAAVVVAAGLSEETLARLRTDFADLHFTYCSDDDVGEREPAYAIPGCNIYLIDGSGHCLAFTNDPEVATGLVLAAVDDEI</sequence>
<organism evidence="2 3">
    <name type="scientific">Thioflavicoccus mobilis 8321</name>
    <dbReference type="NCBI Taxonomy" id="765912"/>
    <lineage>
        <taxon>Bacteria</taxon>
        <taxon>Pseudomonadati</taxon>
        <taxon>Pseudomonadota</taxon>
        <taxon>Gammaproteobacteria</taxon>
        <taxon>Chromatiales</taxon>
        <taxon>Chromatiaceae</taxon>
        <taxon>Thioflavicoccus</taxon>
    </lineage>
</organism>
<evidence type="ECO:0000313" key="2">
    <source>
        <dbReference type="EMBL" id="AGA91917.1"/>
    </source>
</evidence>
<dbReference type="Proteomes" id="UP000010816">
    <property type="component" value="Chromosome"/>
</dbReference>
<dbReference type="eggNOG" id="ENOG5032ZP4">
    <property type="taxonomic scope" value="Bacteria"/>
</dbReference>
<dbReference type="RefSeq" id="WP_015282045.1">
    <property type="nucleotide sequence ID" value="NC_019940.1"/>
</dbReference>
<dbReference type="STRING" id="765912.Thimo_3239"/>
<dbReference type="OrthoDB" id="7960540at2"/>
<evidence type="ECO:0000259" key="1">
    <source>
        <dbReference type="Pfam" id="PF19624"/>
    </source>
</evidence>
<gene>
    <name evidence="2" type="ORF">Thimo_3239</name>
</gene>
<evidence type="ECO:0000313" key="3">
    <source>
        <dbReference type="Proteomes" id="UP000010816"/>
    </source>
</evidence>
<dbReference type="AlphaFoldDB" id="L0H1I9"/>
<keyword evidence="3" id="KW-1185">Reference proteome</keyword>
<dbReference type="KEGG" id="tmb:Thimo_3239"/>
<dbReference type="EMBL" id="CP003051">
    <property type="protein sequence ID" value="AGA91917.1"/>
    <property type="molecule type" value="Genomic_DNA"/>
</dbReference>
<dbReference type="InterPro" id="IPR046132">
    <property type="entry name" value="DUF6129"/>
</dbReference>
<proteinExistence type="predicted"/>
<dbReference type="Pfam" id="PF19624">
    <property type="entry name" value="DUF6129"/>
    <property type="match status" value="1"/>
</dbReference>
<name>L0H1I9_9GAMM</name>
<accession>L0H1I9</accession>
<reference evidence="2" key="1">
    <citation type="submission" date="2011-09" db="EMBL/GenBank/DDBJ databases">
        <title>Complete sequence of chromosome of Thioflavicoccus mobilis 8321.</title>
        <authorList>
            <consortium name="US DOE Joint Genome Institute"/>
            <person name="Lucas S."/>
            <person name="Han J."/>
            <person name="Lapidus A."/>
            <person name="Cheng J.-F."/>
            <person name="Goodwin L."/>
            <person name="Pitluck S."/>
            <person name="Peters L."/>
            <person name="Ovchinnikova G."/>
            <person name="Lu M."/>
            <person name="Detter J.C."/>
            <person name="Han C."/>
            <person name="Tapia R."/>
            <person name="Land M."/>
            <person name="Hauser L."/>
            <person name="Kyrpides N."/>
            <person name="Ivanova N."/>
            <person name="Pagani I."/>
            <person name="Vogl K."/>
            <person name="Liu Z."/>
            <person name="Imhoff J."/>
            <person name="Thiel V."/>
            <person name="Frigaard N.-U."/>
            <person name="Bryant D."/>
            <person name="Woyke T."/>
        </authorList>
    </citation>
    <scope>NUCLEOTIDE SEQUENCE [LARGE SCALE GENOMIC DNA]</scope>
    <source>
        <strain evidence="2">8321</strain>
    </source>
</reference>
<dbReference type="HOGENOM" id="CLU_184991_0_0_6"/>
<feature type="domain" description="DUF6129" evidence="1">
    <location>
        <begin position="25"/>
        <end position="73"/>
    </location>
</feature>
<protein>
    <recommendedName>
        <fullName evidence="1">DUF6129 domain-containing protein</fullName>
    </recommendedName>
</protein>